<proteinExistence type="predicted"/>
<keyword evidence="3" id="KW-1185">Reference proteome</keyword>
<keyword evidence="1" id="KW-0812">Transmembrane</keyword>
<sequence>MDPRGRHADWDDLSVNTRLQLFQMLRELEIPSFPTATNEELITIIESRLNPDDSAKKAAARQIYTNLDAKQRPKKQFYLSRLFFVAFLIFIFYILFTYFTSPLPYCSDNEDTKDEAGNVKCRKCPDNAVCGNKRAKCDKNSFLSAVGCRNKSKKRLYYAATQIANYISDRDGDCINSNPKLTLEQFSSMFSSFSPSIFINETGFGIVISDDNKTIYSIKPKIPRICQIISAIDDNPNVVGPIVILLTVQFIFYLMRKKHQNKINIAKQLAQEAHKILCTTDKQMFMYDMKVQLRAKYWNIDSIWKYVTRFIEEDSHVLVGVHGTRHEVYWKWIQ</sequence>
<keyword evidence="1" id="KW-0472">Membrane</keyword>
<keyword evidence="1" id="KW-1133">Transmembrane helix</keyword>
<organism evidence="2 3">
    <name type="scientific">Tritrichomonas musculus</name>
    <dbReference type="NCBI Taxonomy" id="1915356"/>
    <lineage>
        <taxon>Eukaryota</taxon>
        <taxon>Metamonada</taxon>
        <taxon>Parabasalia</taxon>
        <taxon>Tritrichomonadida</taxon>
        <taxon>Tritrichomonadidae</taxon>
        <taxon>Tritrichomonas</taxon>
    </lineage>
</organism>
<dbReference type="EMBL" id="JAPFFF010000023">
    <property type="protein sequence ID" value="KAK8852924.1"/>
    <property type="molecule type" value="Genomic_DNA"/>
</dbReference>
<reference evidence="2 3" key="1">
    <citation type="submission" date="2024-04" db="EMBL/GenBank/DDBJ databases">
        <title>Tritrichomonas musculus Genome.</title>
        <authorList>
            <person name="Alves-Ferreira E."/>
            <person name="Grigg M."/>
            <person name="Lorenzi H."/>
            <person name="Galac M."/>
        </authorList>
    </citation>
    <scope>NUCLEOTIDE SEQUENCE [LARGE SCALE GENOMIC DNA]</scope>
    <source>
        <strain evidence="2 3">EAF2021</strain>
    </source>
</reference>
<evidence type="ECO:0000313" key="3">
    <source>
        <dbReference type="Proteomes" id="UP001470230"/>
    </source>
</evidence>
<evidence type="ECO:0000313" key="2">
    <source>
        <dbReference type="EMBL" id="KAK8852924.1"/>
    </source>
</evidence>
<gene>
    <name evidence="2" type="ORF">M9Y10_017918</name>
</gene>
<comment type="caution">
    <text evidence="2">The sequence shown here is derived from an EMBL/GenBank/DDBJ whole genome shotgun (WGS) entry which is preliminary data.</text>
</comment>
<evidence type="ECO:0008006" key="4">
    <source>
        <dbReference type="Google" id="ProtNLM"/>
    </source>
</evidence>
<evidence type="ECO:0000256" key="1">
    <source>
        <dbReference type="SAM" id="Phobius"/>
    </source>
</evidence>
<feature type="transmembrane region" description="Helical" evidence="1">
    <location>
        <begin position="238"/>
        <end position="255"/>
    </location>
</feature>
<dbReference type="Proteomes" id="UP001470230">
    <property type="component" value="Unassembled WGS sequence"/>
</dbReference>
<protein>
    <recommendedName>
        <fullName evidence="4">Man1/Src1 C-terminal domain-containing protein</fullName>
    </recommendedName>
</protein>
<name>A0ABR2HWF7_9EUKA</name>
<accession>A0ABR2HWF7</accession>
<feature type="transmembrane region" description="Helical" evidence="1">
    <location>
        <begin position="78"/>
        <end position="99"/>
    </location>
</feature>